<evidence type="ECO:0000313" key="1">
    <source>
        <dbReference type="EMBL" id="KAJ2770512.1"/>
    </source>
</evidence>
<name>A0ACC1JZR3_9FUNG</name>
<evidence type="ECO:0000313" key="2">
    <source>
        <dbReference type="Proteomes" id="UP001140234"/>
    </source>
</evidence>
<organism evidence="1 2">
    <name type="scientific">Coemansia nantahalensis</name>
    <dbReference type="NCBI Taxonomy" id="2789366"/>
    <lineage>
        <taxon>Eukaryota</taxon>
        <taxon>Fungi</taxon>
        <taxon>Fungi incertae sedis</taxon>
        <taxon>Zoopagomycota</taxon>
        <taxon>Kickxellomycotina</taxon>
        <taxon>Kickxellomycetes</taxon>
        <taxon>Kickxellales</taxon>
        <taxon>Kickxellaceae</taxon>
        <taxon>Coemansia</taxon>
    </lineage>
</organism>
<feature type="non-terminal residue" evidence="1">
    <location>
        <position position="394"/>
    </location>
</feature>
<keyword evidence="1" id="KW-0031">Aminopeptidase</keyword>
<keyword evidence="2" id="KW-1185">Reference proteome</keyword>
<keyword evidence="1" id="KW-0378">Hydrolase</keyword>
<dbReference type="EMBL" id="JANBUJ010000715">
    <property type="protein sequence ID" value="KAJ2770512.1"/>
    <property type="molecule type" value="Genomic_DNA"/>
</dbReference>
<protein>
    <submittedName>
        <fullName evidence="1">FACT complex subunit spt16</fullName>
        <ecNumber evidence="1">3.4.11.9</ecNumber>
    </submittedName>
</protein>
<sequence>MSDKKLDVAAFHRRAKRLVDAWKLWLFGYEFSDTILLFTKDKLLITTQRKKAKILQPLQDEADGLPLEITVIAKEPSAENAPAHAKMIAALKAAGPALGHFASETAASSIVDEWSSALAPVRGGLRLCDIGPLVSDALAVKEKSEIKHEKAAAAVGAVLMQDYFVDEMARIFDEEETVSNRALAERVERALTLKNVEKRLAGKVADLDMIEWSSLPGVQSGGQYDLSLQAPSTAETLHAGTVVCTLNTRYFMYNASVSRTFMIDPTPEQEKNYLFLLELHKQALGWLRPGVAMSAVYGQAAAYVQEHRPDLAGNLAADCGFVTGFEVRDGSNVLAPGCGRALAAGMVVVLRVGLENMANGGAAAAKDARAKTYAYQLADTVVVRDGADAEVLAA</sequence>
<dbReference type="EC" id="3.4.11.9" evidence="1"/>
<dbReference type="Proteomes" id="UP001140234">
    <property type="component" value="Unassembled WGS sequence"/>
</dbReference>
<comment type="caution">
    <text evidence="1">The sequence shown here is derived from an EMBL/GenBank/DDBJ whole genome shotgun (WGS) entry which is preliminary data.</text>
</comment>
<proteinExistence type="predicted"/>
<reference evidence="1" key="1">
    <citation type="submission" date="2022-07" db="EMBL/GenBank/DDBJ databases">
        <title>Phylogenomic reconstructions and comparative analyses of Kickxellomycotina fungi.</title>
        <authorList>
            <person name="Reynolds N.K."/>
            <person name="Stajich J.E."/>
            <person name="Barry K."/>
            <person name="Grigoriev I.V."/>
            <person name="Crous P."/>
            <person name="Smith M.E."/>
        </authorList>
    </citation>
    <scope>NUCLEOTIDE SEQUENCE</scope>
    <source>
        <strain evidence="1">CBS 109366</strain>
    </source>
</reference>
<keyword evidence="1" id="KW-0645">Protease</keyword>
<accession>A0ACC1JZR3</accession>
<gene>
    <name evidence="1" type="primary">SPT16</name>
    <name evidence="1" type="ORF">IWQ57_002630</name>
</gene>